<sequence length="334" mass="38582">MKDYSLFSEEDFVNDEFFRSWVLTPNERTIAFWTSWLADHPEKKEHVEEAKRILKHLRFSQHSLSNDDISALWNNIKLFEHTESKVPTKKRGKRLLLKIAASIIVFISFGITYYFIQSSVYLTTYNTAFGETKMIQLPDSSTVILNSNSALRFSDEWESKGSREVWLDGEAFFSVVHLKNNKPFKVLTGEGVAVEVLGTSFNVYHRVKETKVVLNSGKIKLQLSEQNASQNIEMKPGDFIEYKNKSFSKKKVNPKTYSAWTENKLILDHTSLREMVSMLRMNYGVEVTVNDERLLNQTVSGSMPITNVESLIQQIAQSFQIKVERKPTGYVMYE</sequence>
<gene>
    <name evidence="4" type="ORF">KK060_10265</name>
</gene>
<dbReference type="InterPro" id="IPR012373">
    <property type="entry name" value="Ferrdict_sens_TM"/>
</dbReference>
<evidence type="ECO:0000256" key="1">
    <source>
        <dbReference type="SAM" id="Phobius"/>
    </source>
</evidence>
<keyword evidence="1" id="KW-0812">Transmembrane</keyword>
<dbReference type="Gene3D" id="2.60.120.1440">
    <property type="match status" value="1"/>
</dbReference>
<keyword evidence="1" id="KW-1133">Transmembrane helix</keyword>
<evidence type="ECO:0000313" key="4">
    <source>
        <dbReference type="EMBL" id="MBT1703665.1"/>
    </source>
</evidence>
<dbReference type="PIRSF" id="PIRSF018266">
    <property type="entry name" value="FecR"/>
    <property type="match status" value="1"/>
</dbReference>
<dbReference type="InterPro" id="IPR032508">
    <property type="entry name" value="FecR_C"/>
</dbReference>
<protein>
    <submittedName>
        <fullName evidence="4">FecR domain-containing protein</fullName>
    </submittedName>
</protein>
<accession>A0ABS5VQE4</accession>
<evidence type="ECO:0000313" key="5">
    <source>
        <dbReference type="Proteomes" id="UP000772618"/>
    </source>
</evidence>
<comment type="caution">
    <text evidence="4">The sequence shown here is derived from an EMBL/GenBank/DDBJ whole genome shotgun (WGS) entry which is preliminary data.</text>
</comment>
<name>A0ABS5VQE4_9BACT</name>
<reference evidence="4 5" key="1">
    <citation type="submission" date="2021-05" db="EMBL/GenBank/DDBJ databases">
        <title>A Polyphasic approach of four new species of the genus Ohtaekwangia: Ohtaekwangia histidinii sp. nov., Ohtaekwangia cretensis sp. nov., Ohtaekwangia indiensis sp. nov., Ohtaekwangia reichenbachii sp. nov. from diverse environment.</title>
        <authorList>
            <person name="Octaviana S."/>
        </authorList>
    </citation>
    <scope>NUCLEOTIDE SEQUENCE [LARGE SCALE GENOMIC DNA]</scope>
    <source>
        <strain evidence="4 5">PWU20</strain>
    </source>
</reference>
<dbReference type="RefSeq" id="WP_254153627.1">
    <property type="nucleotide sequence ID" value="NZ_JAHESD010000018.1"/>
</dbReference>
<proteinExistence type="predicted"/>
<keyword evidence="1" id="KW-0472">Membrane</keyword>
<dbReference type="PANTHER" id="PTHR30273">
    <property type="entry name" value="PERIPLASMIC SIGNAL SENSOR AND SIGMA FACTOR ACTIVATOR FECR-RELATED"/>
    <property type="match status" value="1"/>
</dbReference>
<dbReference type="Gene3D" id="3.55.50.30">
    <property type="match status" value="1"/>
</dbReference>
<dbReference type="InterPro" id="IPR006860">
    <property type="entry name" value="FecR"/>
</dbReference>
<dbReference type="Proteomes" id="UP000772618">
    <property type="component" value="Unassembled WGS sequence"/>
</dbReference>
<feature type="domain" description="FecR protein" evidence="2">
    <location>
        <begin position="124"/>
        <end position="220"/>
    </location>
</feature>
<dbReference type="Pfam" id="PF16344">
    <property type="entry name" value="FecR_C"/>
    <property type="match status" value="1"/>
</dbReference>
<keyword evidence="5" id="KW-1185">Reference proteome</keyword>
<feature type="domain" description="Protein FecR C-terminal" evidence="3">
    <location>
        <begin position="264"/>
        <end position="326"/>
    </location>
</feature>
<feature type="transmembrane region" description="Helical" evidence="1">
    <location>
        <begin position="95"/>
        <end position="116"/>
    </location>
</feature>
<evidence type="ECO:0000259" key="2">
    <source>
        <dbReference type="Pfam" id="PF04773"/>
    </source>
</evidence>
<dbReference type="Pfam" id="PF04773">
    <property type="entry name" value="FecR"/>
    <property type="match status" value="1"/>
</dbReference>
<dbReference type="PANTHER" id="PTHR30273:SF2">
    <property type="entry name" value="PROTEIN FECR"/>
    <property type="match status" value="1"/>
</dbReference>
<evidence type="ECO:0000259" key="3">
    <source>
        <dbReference type="Pfam" id="PF16344"/>
    </source>
</evidence>
<dbReference type="EMBL" id="JAHESD010000018">
    <property type="protein sequence ID" value="MBT1703665.1"/>
    <property type="molecule type" value="Genomic_DNA"/>
</dbReference>
<organism evidence="4 5">
    <name type="scientific">Chryseosolibacter indicus</name>
    <dbReference type="NCBI Taxonomy" id="2782351"/>
    <lineage>
        <taxon>Bacteria</taxon>
        <taxon>Pseudomonadati</taxon>
        <taxon>Bacteroidota</taxon>
        <taxon>Cytophagia</taxon>
        <taxon>Cytophagales</taxon>
        <taxon>Chryseotaleaceae</taxon>
        <taxon>Chryseosolibacter</taxon>
    </lineage>
</organism>